<comment type="caution">
    <text evidence="1">The sequence shown here is derived from an EMBL/GenBank/DDBJ whole genome shotgun (WGS) entry which is preliminary data.</text>
</comment>
<dbReference type="PANTHER" id="PTHR28106:SF1">
    <property type="entry name" value="MITOCHONDRIAL ATPASE COMPLEX SUBUNIT ATP10"/>
    <property type="match status" value="1"/>
</dbReference>
<proteinExistence type="predicted"/>
<dbReference type="AlphaFoldDB" id="A0A5J4YJ66"/>
<dbReference type="GO" id="GO:0033615">
    <property type="term" value="P:mitochondrial proton-transporting ATP synthase complex assembly"/>
    <property type="evidence" value="ECO:0007669"/>
    <property type="project" value="TreeGrafter"/>
</dbReference>
<dbReference type="Pfam" id="PF05176">
    <property type="entry name" value="ATP-synt_10"/>
    <property type="match status" value="1"/>
</dbReference>
<organism evidence="1 2">
    <name type="scientific">Porphyridium purpureum</name>
    <name type="common">Red alga</name>
    <name type="synonym">Porphyridium cruentum</name>
    <dbReference type="NCBI Taxonomy" id="35688"/>
    <lineage>
        <taxon>Eukaryota</taxon>
        <taxon>Rhodophyta</taxon>
        <taxon>Bangiophyceae</taxon>
        <taxon>Porphyridiales</taxon>
        <taxon>Porphyridiaceae</taxon>
        <taxon>Porphyridium</taxon>
    </lineage>
</organism>
<evidence type="ECO:0008006" key="3">
    <source>
        <dbReference type="Google" id="ProtNLM"/>
    </source>
</evidence>
<sequence>MLLRRGMRRLWARVGADGCQCGLAAVAPRNRALCHVGANLLQTLHAAQAERGVLVCAGAKRLREKGGVQAGSSAAGVHGAVRSRALSGEAKQASGEDEEKREGSGLKKMFFGVEKRTGYFDDLRELANDHDQKGFNQGPDIIPASEAPVIPRFKTTSLSTHRVVIQDDALKARANLVCVLFREGASEQVASWSVPFKKHVQFAPYGSAQVFQLIINESFVFQALSGWAQHRLRTMVPKEEHDFVLSFNDSNPELISLLAHKNRLYGHVLLLDRSARIRWRACGRASPETLSYLLNATDQLLQE</sequence>
<evidence type="ECO:0000313" key="1">
    <source>
        <dbReference type="EMBL" id="KAA8491439.1"/>
    </source>
</evidence>
<accession>A0A5J4YJ66</accession>
<dbReference type="OMA" id="QVASWSV"/>
<dbReference type="Proteomes" id="UP000324585">
    <property type="component" value="Unassembled WGS sequence"/>
</dbReference>
<reference evidence="2" key="1">
    <citation type="journal article" date="2019" name="Nat. Commun.">
        <title>Expansion of phycobilisome linker gene families in mesophilic red algae.</title>
        <authorList>
            <person name="Lee J."/>
            <person name="Kim D."/>
            <person name="Bhattacharya D."/>
            <person name="Yoon H.S."/>
        </authorList>
    </citation>
    <scope>NUCLEOTIDE SEQUENCE [LARGE SCALE GENOMIC DNA]</scope>
    <source>
        <strain evidence="2">CCMP 1328</strain>
    </source>
</reference>
<protein>
    <recommendedName>
        <fullName evidence="3">Mitochondrial ATPase complex subunit ATP10</fullName>
    </recommendedName>
</protein>
<dbReference type="GO" id="GO:0005743">
    <property type="term" value="C:mitochondrial inner membrane"/>
    <property type="evidence" value="ECO:0007669"/>
    <property type="project" value="TreeGrafter"/>
</dbReference>
<name>A0A5J4YJ66_PORPP</name>
<dbReference type="PANTHER" id="PTHR28106">
    <property type="entry name" value="MITOCHONDRIAL ATPASE COMPLEX SUBUNIT ATP10"/>
    <property type="match status" value="1"/>
</dbReference>
<keyword evidence="2" id="KW-1185">Reference proteome</keyword>
<dbReference type="EMBL" id="VRMN01000013">
    <property type="protein sequence ID" value="KAA8491439.1"/>
    <property type="molecule type" value="Genomic_DNA"/>
</dbReference>
<gene>
    <name evidence="1" type="ORF">FVE85_2454</name>
</gene>
<dbReference type="InterPro" id="IPR007849">
    <property type="entry name" value="ATP10"/>
</dbReference>
<evidence type="ECO:0000313" key="2">
    <source>
        <dbReference type="Proteomes" id="UP000324585"/>
    </source>
</evidence>
<dbReference type="OrthoDB" id="17089at2759"/>